<dbReference type="InterPro" id="IPR045042">
    <property type="entry name" value="YnaI-like"/>
</dbReference>
<evidence type="ECO:0000256" key="1">
    <source>
        <dbReference type="ARBA" id="ARBA00004127"/>
    </source>
</evidence>
<gene>
    <name evidence="9" type="ORF">PEDI_05770</name>
</gene>
<evidence type="ECO:0000256" key="5">
    <source>
        <dbReference type="ARBA" id="ARBA00023136"/>
    </source>
</evidence>
<feature type="domain" description="Mechanosensitive ion channel MscS C-terminal" evidence="8">
    <location>
        <begin position="602"/>
        <end position="681"/>
    </location>
</feature>
<evidence type="ECO:0008006" key="11">
    <source>
        <dbReference type="Google" id="ProtNLM"/>
    </source>
</evidence>
<dbReference type="AlphaFoldDB" id="A0AAN5AI45"/>
<comment type="caution">
    <text evidence="9">The sequence shown here is derived from an EMBL/GenBank/DDBJ whole genome shotgun (WGS) entry which is preliminary data.</text>
</comment>
<keyword evidence="10" id="KW-1185">Reference proteome</keyword>
<comment type="subcellular location">
    <subcellularLocation>
        <location evidence="1">Endomembrane system</location>
        <topology evidence="1">Multi-pass membrane protein</topology>
    </subcellularLocation>
</comment>
<keyword evidence="5 6" id="KW-0472">Membrane</keyword>
<dbReference type="Proteomes" id="UP001310022">
    <property type="component" value="Unassembled WGS sequence"/>
</dbReference>
<evidence type="ECO:0000313" key="10">
    <source>
        <dbReference type="Proteomes" id="UP001310022"/>
    </source>
</evidence>
<dbReference type="GO" id="GO:0016020">
    <property type="term" value="C:membrane"/>
    <property type="evidence" value="ECO:0007669"/>
    <property type="project" value="InterPro"/>
</dbReference>
<protein>
    <recommendedName>
        <fullName evidence="11">Mechanosensitive ion channel family protein</fullName>
    </recommendedName>
</protein>
<dbReference type="EMBL" id="BQKE01000001">
    <property type="protein sequence ID" value="GJM60025.1"/>
    <property type="molecule type" value="Genomic_DNA"/>
</dbReference>
<evidence type="ECO:0000259" key="7">
    <source>
        <dbReference type="Pfam" id="PF00924"/>
    </source>
</evidence>
<dbReference type="SUPFAM" id="SSF82861">
    <property type="entry name" value="Mechanosensitive channel protein MscS (YggB), transmembrane region"/>
    <property type="match status" value="1"/>
</dbReference>
<dbReference type="GO" id="GO:0012505">
    <property type="term" value="C:endomembrane system"/>
    <property type="evidence" value="ECO:0007669"/>
    <property type="project" value="UniProtKB-SubCell"/>
</dbReference>
<dbReference type="InterPro" id="IPR010920">
    <property type="entry name" value="LSM_dom_sf"/>
</dbReference>
<proteinExistence type="inferred from homology"/>
<dbReference type="PANTHER" id="PTHR43634:SF2">
    <property type="entry name" value="LOW CONDUCTANCE MECHANOSENSITIVE CHANNEL YNAI"/>
    <property type="match status" value="1"/>
</dbReference>
<dbReference type="InterPro" id="IPR006686">
    <property type="entry name" value="MscS_channel_CS"/>
</dbReference>
<dbReference type="InterPro" id="IPR023408">
    <property type="entry name" value="MscS_beta-dom_sf"/>
</dbReference>
<evidence type="ECO:0000256" key="4">
    <source>
        <dbReference type="ARBA" id="ARBA00022989"/>
    </source>
</evidence>
<dbReference type="InterPro" id="IPR049278">
    <property type="entry name" value="MS_channel_C"/>
</dbReference>
<reference evidence="9 10" key="1">
    <citation type="submission" date="2021-12" db="EMBL/GenBank/DDBJ databases">
        <title>Genome sequencing of bacteria with rrn-lacking chromosome and rrn-plasmid.</title>
        <authorList>
            <person name="Anda M."/>
            <person name="Iwasaki W."/>
        </authorList>
    </citation>
    <scope>NUCLEOTIDE SEQUENCE [LARGE SCALE GENOMIC DNA]</scope>
    <source>
        <strain evidence="9 10">NBRC 15940</strain>
    </source>
</reference>
<evidence type="ECO:0000313" key="9">
    <source>
        <dbReference type="EMBL" id="GJM60025.1"/>
    </source>
</evidence>
<feature type="transmembrane region" description="Helical" evidence="6">
    <location>
        <begin position="364"/>
        <end position="391"/>
    </location>
</feature>
<name>A0AAN5AI45_9BACT</name>
<dbReference type="PANTHER" id="PTHR43634">
    <property type="entry name" value="OW CONDUCTANCE MECHANOSENSITIVE CHANNEL"/>
    <property type="match status" value="1"/>
</dbReference>
<feature type="transmembrane region" description="Helical" evidence="6">
    <location>
        <begin position="403"/>
        <end position="424"/>
    </location>
</feature>
<dbReference type="InterPro" id="IPR011014">
    <property type="entry name" value="MscS_channel_TM-2"/>
</dbReference>
<feature type="transmembrane region" description="Helical" evidence="6">
    <location>
        <begin position="436"/>
        <end position="457"/>
    </location>
</feature>
<sequence length="702" mass="80107">MPTSNYEEVIKNWAAHKCPQGILFFLFLCIGLFSQVSVSAETAQNEKAKVKFSTKTPKATMASHLYFLEKAHYQPSVAAYTIAGDSLSLQVKIGMALQLKQIFGRLGGVDWDEVPDKRNYKDGLLGGEKKFQPFDDFPEIYLEKIGAKWLYSEPTANAIPILYDRLFPSLNIQDELVVLPDTLPDEPVEEFVPEDSLNVKPRPVKKPVVENKGTPKEFRLKTPRQTLQTIFYFLASDHYRPDLSARAMEGDAETAEKIEAAIKLKEIFDGMGIAINFRDLSDDPNYTDTLTNEQRFVIHRRLPELYLEKEGSQWLLSEVSVAMLDDIHSGVYLFGKERIDNVAQKVQRWVGETARDPMWGLERWQVAMILLTIILGIIFFIVPVTVFNFLVRAIYEDEDDRKYPMMIFPPLLASGIFLVVFNFMPAAELPINFYSYLRFFTKVFFLILLSSGAFRVLDWWTDRSHKKKTAKKRGLYPFLAMVMKIVTVIFVILILLSEAGVNMGKLLTGLSIGGIALALAAQETIKNFFGSVMILLDQPFTVGQWISVDNFSGSVEEIGLRSTRIRTSDNSVVSIPNSKMADFTVNNLGRREYRKFRTVLRISQNSPLPKINGYVKGLRKYFEEHEHIRENPRVYLYDVTAYSYDVLVYIYLNVADYNEELALRHDLVHEIIRLAAELDIHLASGNKLSLAVDNNPPTNFIE</sequence>
<dbReference type="PROSITE" id="PS01246">
    <property type="entry name" value="UPF0003"/>
    <property type="match status" value="1"/>
</dbReference>
<comment type="similarity">
    <text evidence="2">Belongs to the MscS (TC 1.A.23) family.</text>
</comment>
<keyword evidence="3 6" id="KW-0812">Transmembrane</keyword>
<dbReference type="Pfam" id="PF21082">
    <property type="entry name" value="MS_channel_3rd"/>
    <property type="match status" value="1"/>
</dbReference>
<dbReference type="InterPro" id="IPR006685">
    <property type="entry name" value="MscS_channel_2nd"/>
</dbReference>
<dbReference type="Pfam" id="PF00924">
    <property type="entry name" value="MS_channel_2nd"/>
    <property type="match status" value="1"/>
</dbReference>
<evidence type="ECO:0000256" key="2">
    <source>
        <dbReference type="ARBA" id="ARBA00008017"/>
    </source>
</evidence>
<evidence type="ECO:0000256" key="3">
    <source>
        <dbReference type="ARBA" id="ARBA00022692"/>
    </source>
</evidence>
<feature type="domain" description="Mechanosensitive ion channel MscS" evidence="7">
    <location>
        <begin position="524"/>
        <end position="589"/>
    </location>
</feature>
<evidence type="ECO:0000256" key="6">
    <source>
        <dbReference type="SAM" id="Phobius"/>
    </source>
</evidence>
<dbReference type="GO" id="GO:0008381">
    <property type="term" value="F:mechanosensitive monoatomic ion channel activity"/>
    <property type="evidence" value="ECO:0007669"/>
    <property type="project" value="UniProtKB-ARBA"/>
</dbReference>
<accession>A0AAN5AI45</accession>
<feature type="transmembrane region" description="Helical" evidence="6">
    <location>
        <begin position="478"/>
        <end position="497"/>
    </location>
</feature>
<keyword evidence="4 6" id="KW-1133">Transmembrane helix</keyword>
<dbReference type="SUPFAM" id="SSF50182">
    <property type="entry name" value="Sm-like ribonucleoproteins"/>
    <property type="match status" value="1"/>
</dbReference>
<evidence type="ECO:0000259" key="8">
    <source>
        <dbReference type="Pfam" id="PF21082"/>
    </source>
</evidence>
<dbReference type="Gene3D" id="1.10.287.1260">
    <property type="match status" value="1"/>
</dbReference>
<organism evidence="9 10">
    <name type="scientific">Persicobacter diffluens</name>
    <dbReference type="NCBI Taxonomy" id="981"/>
    <lineage>
        <taxon>Bacteria</taxon>
        <taxon>Pseudomonadati</taxon>
        <taxon>Bacteroidota</taxon>
        <taxon>Cytophagia</taxon>
        <taxon>Cytophagales</taxon>
        <taxon>Persicobacteraceae</taxon>
        <taxon>Persicobacter</taxon>
    </lineage>
</organism>
<dbReference type="Gene3D" id="2.30.30.60">
    <property type="match status" value="1"/>
</dbReference>